<evidence type="ECO:0000256" key="1">
    <source>
        <dbReference type="SAM" id="MobiDB-lite"/>
    </source>
</evidence>
<feature type="non-terminal residue" evidence="2">
    <location>
        <position position="1"/>
    </location>
</feature>
<gene>
    <name evidence="2" type="ORF">IEN85_22535</name>
</gene>
<dbReference type="EMBL" id="JACYFG010000058">
    <property type="protein sequence ID" value="MBD5782294.1"/>
    <property type="molecule type" value="Genomic_DNA"/>
</dbReference>
<proteinExistence type="predicted"/>
<dbReference type="AlphaFoldDB" id="A0A927IJW8"/>
<name>A0A927IJW8_9BACT</name>
<evidence type="ECO:0000313" key="2">
    <source>
        <dbReference type="EMBL" id="MBD5782294.1"/>
    </source>
</evidence>
<feature type="non-terminal residue" evidence="2">
    <location>
        <position position="109"/>
    </location>
</feature>
<evidence type="ECO:0000313" key="3">
    <source>
        <dbReference type="Proteomes" id="UP000622317"/>
    </source>
</evidence>
<protein>
    <submittedName>
        <fullName evidence="2">Uncharacterized protein</fullName>
    </submittedName>
</protein>
<sequence length="109" mass="11371">FEETDVGQAAGSGNVDDEGNEKPDVEKEAEVQWLLWKGTDDRLSKTNELLEGIGETLEGDGEGTAPDGTGQGDEIDFAGNSEDVLGLENLLPSMPTVTGPSGSQTTFGV</sequence>
<keyword evidence="3" id="KW-1185">Reference proteome</keyword>
<dbReference type="Proteomes" id="UP000622317">
    <property type="component" value="Unassembled WGS sequence"/>
</dbReference>
<feature type="region of interest" description="Disordered" evidence="1">
    <location>
        <begin position="1"/>
        <end position="27"/>
    </location>
</feature>
<feature type="region of interest" description="Disordered" evidence="1">
    <location>
        <begin position="53"/>
        <end position="72"/>
    </location>
</feature>
<comment type="caution">
    <text evidence="2">The sequence shown here is derived from an EMBL/GenBank/DDBJ whole genome shotgun (WGS) entry which is preliminary data.</text>
</comment>
<organism evidence="2 3">
    <name type="scientific">Pelagicoccus enzymogenes</name>
    <dbReference type="NCBI Taxonomy" id="2773457"/>
    <lineage>
        <taxon>Bacteria</taxon>
        <taxon>Pseudomonadati</taxon>
        <taxon>Verrucomicrobiota</taxon>
        <taxon>Opitutia</taxon>
        <taxon>Puniceicoccales</taxon>
        <taxon>Pelagicoccaceae</taxon>
        <taxon>Pelagicoccus</taxon>
    </lineage>
</organism>
<accession>A0A927IJW8</accession>
<reference evidence="2" key="1">
    <citation type="submission" date="2020-09" db="EMBL/GenBank/DDBJ databases">
        <title>Pelagicoccus enzymogenes sp. nov. with an EPS production, isolated from marine sediment.</title>
        <authorList>
            <person name="Feng X."/>
        </authorList>
    </citation>
    <scope>NUCLEOTIDE SEQUENCE</scope>
    <source>
        <strain evidence="2">NFK12</strain>
    </source>
</reference>